<comment type="cofactor">
    <cofactor evidence="1 10 13">
        <name>Mg(2+)</name>
        <dbReference type="ChEBI" id="CHEBI:18420"/>
    </cofactor>
</comment>
<evidence type="ECO:0000256" key="6">
    <source>
        <dbReference type="ARBA" id="ARBA00022679"/>
    </source>
</evidence>
<dbReference type="GO" id="GO:0046872">
    <property type="term" value="F:metal ion binding"/>
    <property type="evidence" value="ECO:0007669"/>
    <property type="project" value="UniProtKB-UniRule"/>
</dbReference>
<evidence type="ECO:0000259" key="14">
    <source>
        <dbReference type="Pfam" id="PF00391"/>
    </source>
</evidence>
<evidence type="ECO:0000256" key="9">
    <source>
        <dbReference type="ARBA" id="ARBA00022842"/>
    </source>
</evidence>
<dbReference type="GO" id="GO:0005524">
    <property type="term" value="F:ATP binding"/>
    <property type="evidence" value="ECO:0007669"/>
    <property type="project" value="UniProtKB-UniRule"/>
</dbReference>
<feature type="domain" description="PEP-utilising enzyme C-terminal" evidence="15">
    <location>
        <begin position="520"/>
        <end position="870"/>
    </location>
</feature>
<feature type="binding site" evidence="12">
    <location>
        <position position="746"/>
    </location>
    <ligand>
        <name>substrate</name>
    </ligand>
</feature>
<dbReference type="PIRSF" id="PIRSF000853">
    <property type="entry name" value="PPDK"/>
    <property type="match status" value="1"/>
</dbReference>
<keyword evidence="8 16" id="KW-0418">Kinase</keyword>
<evidence type="ECO:0000256" key="2">
    <source>
        <dbReference type="ARBA" id="ARBA00003144"/>
    </source>
</evidence>
<sequence>MDIPHDYIRLHEVPEGCLLSPERWGARGARLARLAGLGLPVPRGLLLTTDLTRQIAQDGARTHFDGVLRDTFQTLGDEVLLSLRASPPRPEWGGPEALLNIGITDARLPALMTRVGKPGALELYFRLIEGYATMVEGVDPEDFENLMADQVKYWSVASEGDLPEDARVTLVDQAKALYLDEVMQPFPQDPVDQLCAAVDAMARGWNGVSARILRESHGAPPEAGLGLIVQRMAFGIGQGVCGAGVVHLVDERTGTPALSGRFLTQAQGYDALMGMRTPHLITREARETARQSAPSLEEIAPDALTDLRTHGSTVAAGLGDIHGFEFTLEDGKLWLLDAVLTPRSARAAVRIATDLARNGAISRDDALLRIEPRTLIEHLHPQIDPRAPRDVFGSGLPASPGAATGRIVFSPEAAMQAEAQGDNAVLVRMETSPEDIRGMHSACAVLTVRGGMTSHAAVIARGLGLPCVVGAGDLRLDIRNRQIISQDGRSFAEGSLITIDGTRGEVLAGAPEMIQPELDGAFATLMSWADQAREMGVRANADTPQDARVARGFEVDGIGLCRTEHMFFQEDRITSMREMILADSSEDRRRALAALLPMQRGDFVDLFDIMRGLPVCIRLLDPPLHEFLPHSREEMHDLAEAMDIPVSQVVERAKALGEFNPMLGKRGVRLGVTMPEIYEMQARAIFEAAAIVNTRNLEQIVPEIMIPLVSAKREVEVVRKNIEAVAAQVMAEREVTLTYKLGIMVETPRAALRAADLAADSAFFSFGTNDLTQMTYGLSRDDAGRFMRDYVNQGVFAEDPFHSLDIEGVGELLLIAAKRGRKTDPDLVLGLCGEHGGDPGSIHFCKLAGFDYVSCSPFRAPIARLAAAQATLLSRKSGQA</sequence>
<comment type="function">
    <text evidence="2">Catalyzes the reversible phosphorylation of pyruvate and phosphate.</text>
</comment>
<dbReference type="Gene3D" id="1.20.80.30">
    <property type="match status" value="1"/>
</dbReference>
<feature type="binding site" evidence="12">
    <location>
        <position position="618"/>
    </location>
    <ligand>
        <name>substrate</name>
    </ligand>
</feature>
<dbReference type="Gene3D" id="3.30.470.20">
    <property type="entry name" value="ATP-grasp fold, B domain"/>
    <property type="match status" value="1"/>
</dbReference>
<evidence type="ECO:0000256" key="13">
    <source>
        <dbReference type="PIRSR" id="PIRSR000853-3"/>
    </source>
</evidence>
<dbReference type="Gene3D" id="1.10.189.10">
    <property type="entry name" value="Pyruvate Phosphate Dikinase, domain 2"/>
    <property type="match status" value="1"/>
</dbReference>
<feature type="binding site" evidence="12">
    <location>
        <position position="770"/>
    </location>
    <ligand>
        <name>substrate</name>
    </ligand>
</feature>
<proteinExistence type="inferred from homology"/>
<dbReference type="GO" id="GO:0016301">
    <property type="term" value="F:kinase activity"/>
    <property type="evidence" value="ECO:0007669"/>
    <property type="project" value="UniProtKB-UniRule"/>
</dbReference>
<feature type="binding site" evidence="12">
    <location>
        <position position="768"/>
    </location>
    <ligand>
        <name>substrate</name>
    </ligand>
</feature>
<dbReference type="SUPFAM" id="SSF56059">
    <property type="entry name" value="Glutathione synthetase ATP-binding domain-like"/>
    <property type="match status" value="1"/>
</dbReference>
<gene>
    <name evidence="16" type="ORF">G8E03_08160</name>
</gene>
<dbReference type="PANTHER" id="PTHR22931">
    <property type="entry name" value="PHOSPHOENOLPYRUVATE DIKINASE-RELATED"/>
    <property type="match status" value="1"/>
</dbReference>
<dbReference type="InterPro" id="IPR036637">
    <property type="entry name" value="Phosphohistidine_dom_sf"/>
</dbReference>
<reference evidence="16 17" key="1">
    <citation type="submission" date="2020-03" db="EMBL/GenBank/DDBJ databases">
        <title>Complete genome sequence of Monaibacterium sp. ALG8 with diverse plasmids.</title>
        <authorList>
            <person name="Sun C."/>
        </authorList>
    </citation>
    <scope>NUCLEOTIDE SEQUENCE [LARGE SCALE GENOMIC DNA]</scope>
    <source>
        <strain evidence="16 17">ALG8</strain>
    </source>
</reference>
<dbReference type="AlphaFoldDB" id="A0A6G7VKW6"/>
<evidence type="ECO:0000256" key="7">
    <source>
        <dbReference type="ARBA" id="ARBA00022723"/>
    </source>
</evidence>
<keyword evidence="16" id="KW-0670">Pyruvate</keyword>
<feature type="binding site" evidence="12">
    <location>
        <position position="562"/>
    </location>
    <ligand>
        <name>substrate</name>
    </ligand>
</feature>
<feature type="binding site" evidence="13">
    <location>
        <position position="746"/>
    </location>
    <ligand>
        <name>Mg(2+)</name>
        <dbReference type="ChEBI" id="CHEBI:18420"/>
    </ligand>
</feature>
<dbReference type="KEGG" id="mon:G8E03_08160"/>
<dbReference type="InterPro" id="IPR040442">
    <property type="entry name" value="Pyrv_kinase-like_dom_sf"/>
</dbReference>
<dbReference type="Gene3D" id="3.20.20.60">
    <property type="entry name" value="Phosphoenolpyruvate-binding domains"/>
    <property type="match status" value="1"/>
</dbReference>
<dbReference type="Gene3D" id="3.50.30.10">
    <property type="entry name" value="Phosphohistidine domain"/>
    <property type="match status" value="1"/>
</dbReference>
<evidence type="ECO:0000256" key="1">
    <source>
        <dbReference type="ARBA" id="ARBA00001946"/>
    </source>
</evidence>
<dbReference type="InterPro" id="IPR008279">
    <property type="entry name" value="PEP-util_enz_mobile_dom"/>
</dbReference>
<dbReference type="GO" id="GO:0050242">
    <property type="term" value="F:pyruvate, phosphate dikinase activity"/>
    <property type="evidence" value="ECO:0007669"/>
    <property type="project" value="UniProtKB-UniRule"/>
</dbReference>
<name>A0A6G7VKW6_9RHOB</name>
<keyword evidence="7 13" id="KW-0479">Metal-binding</keyword>
<dbReference type="Gene3D" id="3.30.1490.20">
    <property type="entry name" value="ATP-grasp fold, A domain"/>
    <property type="match status" value="1"/>
</dbReference>
<feature type="domain" description="PEP-utilising enzyme mobile" evidence="14">
    <location>
        <begin position="422"/>
        <end position="504"/>
    </location>
</feature>
<dbReference type="InterPro" id="IPR010121">
    <property type="entry name" value="Pyruvate_phosphate_dikinase"/>
</dbReference>
<keyword evidence="9 13" id="KW-0460">Magnesium</keyword>
<evidence type="ECO:0000313" key="17">
    <source>
        <dbReference type="Proteomes" id="UP000500791"/>
    </source>
</evidence>
<dbReference type="PROSITE" id="PS00370">
    <property type="entry name" value="PEP_ENZYMES_PHOS_SITE"/>
    <property type="match status" value="1"/>
</dbReference>
<dbReference type="RefSeq" id="WP_166190531.1">
    <property type="nucleotide sequence ID" value="NZ_CP049811.1"/>
</dbReference>
<dbReference type="Pfam" id="PF02896">
    <property type="entry name" value="PEP-utilizers_C"/>
    <property type="match status" value="1"/>
</dbReference>
<feature type="binding site" evidence="12">
    <location>
        <position position="767"/>
    </location>
    <ligand>
        <name>substrate</name>
    </ligand>
</feature>
<feature type="binding site" evidence="12">
    <location>
        <position position="769"/>
    </location>
    <ligand>
        <name>substrate</name>
    </ligand>
</feature>
<dbReference type="NCBIfam" id="TIGR01828">
    <property type="entry name" value="pyru_phos_dikin"/>
    <property type="match status" value="1"/>
</dbReference>
<organism evidence="16 17">
    <name type="scientific">Pontivivens nitratireducens</name>
    <dbReference type="NCBI Taxonomy" id="2758038"/>
    <lineage>
        <taxon>Bacteria</taxon>
        <taxon>Pseudomonadati</taxon>
        <taxon>Pseudomonadota</taxon>
        <taxon>Alphaproteobacteria</taxon>
        <taxon>Rhodobacterales</taxon>
        <taxon>Paracoccaceae</taxon>
        <taxon>Pontivivens</taxon>
    </lineage>
</organism>
<feature type="active site" description="Tele-phosphohistidine intermediate" evidence="11">
    <location>
        <position position="455"/>
    </location>
</feature>
<dbReference type="EC" id="2.7.9.1" evidence="4 10"/>
<evidence type="ECO:0000256" key="8">
    <source>
        <dbReference type="ARBA" id="ARBA00022777"/>
    </source>
</evidence>
<protein>
    <recommendedName>
        <fullName evidence="5 10">Pyruvate, phosphate dikinase</fullName>
        <ecNumber evidence="4 10">2.7.9.1</ecNumber>
    </recommendedName>
</protein>
<evidence type="ECO:0000259" key="15">
    <source>
        <dbReference type="Pfam" id="PF02896"/>
    </source>
</evidence>
<dbReference type="SUPFAM" id="SSF51621">
    <property type="entry name" value="Phosphoenolpyruvate/pyruvate domain"/>
    <property type="match status" value="1"/>
</dbReference>
<dbReference type="InterPro" id="IPR013815">
    <property type="entry name" value="ATP_grasp_subdomain_1"/>
</dbReference>
<evidence type="ECO:0000256" key="3">
    <source>
        <dbReference type="ARBA" id="ARBA00007837"/>
    </source>
</evidence>
<dbReference type="InterPro" id="IPR000121">
    <property type="entry name" value="PEP_util_C"/>
</dbReference>
<dbReference type="Pfam" id="PF00391">
    <property type="entry name" value="PEP-utilizers"/>
    <property type="match status" value="1"/>
</dbReference>
<dbReference type="SUPFAM" id="SSF52009">
    <property type="entry name" value="Phosphohistidine domain"/>
    <property type="match status" value="1"/>
</dbReference>
<feature type="active site" description="Proton donor" evidence="11">
    <location>
        <position position="832"/>
    </location>
</feature>
<comment type="catalytic activity">
    <reaction evidence="10">
        <text>pyruvate + phosphate + ATP = phosphoenolpyruvate + AMP + diphosphate + H(+)</text>
        <dbReference type="Rhea" id="RHEA:10756"/>
        <dbReference type="ChEBI" id="CHEBI:15361"/>
        <dbReference type="ChEBI" id="CHEBI:15378"/>
        <dbReference type="ChEBI" id="CHEBI:30616"/>
        <dbReference type="ChEBI" id="CHEBI:33019"/>
        <dbReference type="ChEBI" id="CHEBI:43474"/>
        <dbReference type="ChEBI" id="CHEBI:58702"/>
        <dbReference type="ChEBI" id="CHEBI:456215"/>
        <dbReference type="EC" id="2.7.9.1"/>
    </reaction>
</comment>
<dbReference type="InterPro" id="IPR018274">
    <property type="entry name" value="PEP_util_AS"/>
</dbReference>
<dbReference type="PANTHER" id="PTHR22931:SF9">
    <property type="entry name" value="PYRUVATE, PHOSPHATE DIKINASE 1, CHLOROPLASTIC"/>
    <property type="match status" value="1"/>
</dbReference>
<evidence type="ECO:0000256" key="4">
    <source>
        <dbReference type="ARBA" id="ARBA00011994"/>
    </source>
</evidence>
<dbReference type="Proteomes" id="UP000500791">
    <property type="component" value="Chromosome"/>
</dbReference>
<feature type="binding site" evidence="13">
    <location>
        <position position="770"/>
    </location>
    <ligand>
        <name>Mg(2+)</name>
        <dbReference type="ChEBI" id="CHEBI:18420"/>
    </ligand>
</feature>
<keyword evidence="17" id="KW-1185">Reference proteome</keyword>
<comment type="similarity">
    <text evidence="3 10">Belongs to the PEP-utilizing enzyme family.</text>
</comment>
<evidence type="ECO:0000256" key="11">
    <source>
        <dbReference type="PIRSR" id="PIRSR000853-1"/>
    </source>
</evidence>
<evidence type="ECO:0000256" key="10">
    <source>
        <dbReference type="PIRNR" id="PIRNR000853"/>
    </source>
</evidence>
<dbReference type="InterPro" id="IPR015813">
    <property type="entry name" value="Pyrv/PenolPyrv_kinase-like_dom"/>
</dbReference>
<evidence type="ECO:0000256" key="12">
    <source>
        <dbReference type="PIRSR" id="PIRSR000853-2"/>
    </source>
</evidence>
<evidence type="ECO:0000313" key="16">
    <source>
        <dbReference type="EMBL" id="QIK40743.1"/>
    </source>
</evidence>
<evidence type="ECO:0000256" key="5">
    <source>
        <dbReference type="ARBA" id="ARBA00020138"/>
    </source>
</evidence>
<keyword evidence="6 16" id="KW-0808">Transferase</keyword>
<accession>A0A6G7VKW6</accession>
<dbReference type="EMBL" id="CP049811">
    <property type="protein sequence ID" value="QIK40743.1"/>
    <property type="molecule type" value="Genomic_DNA"/>
</dbReference>